<protein>
    <submittedName>
        <fullName evidence="1">Uncharacterized protein</fullName>
    </submittedName>
</protein>
<dbReference type="Pfam" id="PF20320">
    <property type="entry name" value="DUF6615"/>
    <property type="match status" value="1"/>
</dbReference>
<comment type="caution">
    <text evidence="1">The sequence shown here is derived from an EMBL/GenBank/DDBJ whole genome shotgun (WGS) entry which is preliminary data.</text>
</comment>
<evidence type="ECO:0000313" key="2">
    <source>
        <dbReference type="Proteomes" id="UP000484164"/>
    </source>
</evidence>
<proteinExistence type="predicted"/>
<reference evidence="1 2" key="1">
    <citation type="submission" date="2019-10" db="EMBL/GenBank/DDBJ databases">
        <title>Genome sequence of Phaeocystidibacter marisrubri JCM30614 (type strain).</title>
        <authorList>
            <person name="Bowman J.P."/>
        </authorList>
    </citation>
    <scope>NUCLEOTIDE SEQUENCE [LARGE SCALE GENOMIC DNA]</scope>
    <source>
        <strain evidence="1 2">JCM 30614</strain>
    </source>
</reference>
<dbReference type="RefSeq" id="WP_151693251.1">
    <property type="nucleotide sequence ID" value="NZ_BMGX01000001.1"/>
</dbReference>
<name>A0A6L3ZEM5_9FLAO</name>
<sequence>MAYEESLMLMLKKAASEVYHSMRVVSSRNEQPIAQLREEALTSILLKVLVEEACNYTDVELACRNLNVNESKTGVDIELWLGNDDEKYLRFFIQAKSYQNSTDGLSSYPHVTAAQCEQLIDFAREKKAIPLYVFYQHIEDPISFKDCNLIDDLSNLSESGVILRSAFDVKALIHKESLPFDSLIQKSGDFNFEGASAEIILNSLRDSDLGFPFLLKSLAKINPDRAEDVNERLKEINFRSNLGLFLLLFPGFMDDGKKVPIHKVKKEKILMLSSEYKEVKHLVIINNHNFRYDNRIKNIDAVLND</sequence>
<keyword evidence="2" id="KW-1185">Reference proteome</keyword>
<dbReference type="OrthoDB" id="1441589at2"/>
<organism evidence="1 2">
    <name type="scientific">Phaeocystidibacter marisrubri</name>
    <dbReference type="NCBI Taxonomy" id="1577780"/>
    <lineage>
        <taxon>Bacteria</taxon>
        <taxon>Pseudomonadati</taxon>
        <taxon>Bacteroidota</taxon>
        <taxon>Flavobacteriia</taxon>
        <taxon>Flavobacteriales</taxon>
        <taxon>Phaeocystidibacteraceae</taxon>
        <taxon>Phaeocystidibacter</taxon>
    </lineage>
</organism>
<evidence type="ECO:0000313" key="1">
    <source>
        <dbReference type="EMBL" id="KAB2815822.1"/>
    </source>
</evidence>
<gene>
    <name evidence="1" type="ORF">F8C82_08985</name>
</gene>
<dbReference type="AlphaFoldDB" id="A0A6L3ZEM5"/>
<dbReference type="InterPro" id="IPR046723">
    <property type="entry name" value="DUF6615"/>
</dbReference>
<dbReference type="Proteomes" id="UP000484164">
    <property type="component" value="Unassembled WGS sequence"/>
</dbReference>
<accession>A0A6L3ZEM5</accession>
<dbReference type="EMBL" id="WBVQ01000002">
    <property type="protein sequence ID" value="KAB2815822.1"/>
    <property type="molecule type" value="Genomic_DNA"/>
</dbReference>